<evidence type="ECO:0000313" key="2">
    <source>
        <dbReference type="EMBL" id="KAI3842321.1"/>
    </source>
</evidence>
<dbReference type="InterPro" id="IPR011990">
    <property type="entry name" value="TPR-like_helical_dom_sf"/>
</dbReference>
<dbReference type="GO" id="GO:0009451">
    <property type="term" value="P:RNA modification"/>
    <property type="evidence" value="ECO:0007669"/>
    <property type="project" value="InterPro"/>
</dbReference>
<evidence type="ECO:0008006" key="4">
    <source>
        <dbReference type="Google" id="ProtNLM"/>
    </source>
</evidence>
<dbReference type="InterPro" id="IPR002885">
    <property type="entry name" value="PPR_rpt"/>
</dbReference>
<comment type="caution">
    <text evidence="2">The sequence shown here is derived from an EMBL/GenBank/DDBJ whole genome shotgun (WGS) entry which is preliminary data.</text>
</comment>
<dbReference type="Gene3D" id="1.25.40.10">
    <property type="entry name" value="Tetratricopeptide repeat domain"/>
    <property type="match status" value="1"/>
</dbReference>
<name>A0AAD4RZG6_9MAGN</name>
<evidence type="ECO:0000256" key="1">
    <source>
        <dbReference type="ARBA" id="ARBA00022737"/>
    </source>
</evidence>
<organism evidence="2 3">
    <name type="scientific">Papaver atlanticum</name>
    <dbReference type="NCBI Taxonomy" id="357466"/>
    <lineage>
        <taxon>Eukaryota</taxon>
        <taxon>Viridiplantae</taxon>
        <taxon>Streptophyta</taxon>
        <taxon>Embryophyta</taxon>
        <taxon>Tracheophyta</taxon>
        <taxon>Spermatophyta</taxon>
        <taxon>Magnoliopsida</taxon>
        <taxon>Ranunculales</taxon>
        <taxon>Papaveraceae</taxon>
        <taxon>Papaveroideae</taxon>
        <taxon>Papaver</taxon>
    </lineage>
</organism>
<dbReference type="InterPro" id="IPR046960">
    <property type="entry name" value="PPR_At4g14850-like_plant"/>
</dbReference>
<reference evidence="2" key="1">
    <citation type="submission" date="2022-04" db="EMBL/GenBank/DDBJ databases">
        <title>A functionally conserved STORR gene fusion in Papaver species that diverged 16.8 million years ago.</title>
        <authorList>
            <person name="Catania T."/>
        </authorList>
    </citation>
    <scope>NUCLEOTIDE SEQUENCE</scope>
    <source>
        <strain evidence="2">S-188037</strain>
    </source>
</reference>
<dbReference type="EMBL" id="JAJJMB010017069">
    <property type="protein sequence ID" value="KAI3842321.1"/>
    <property type="molecule type" value="Genomic_DNA"/>
</dbReference>
<dbReference type="PANTHER" id="PTHR47926:SF360">
    <property type="entry name" value="PENTATRICOPEPTIDE REPEAT-CONTAINING PROTEIN"/>
    <property type="match status" value="1"/>
</dbReference>
<dbReference type="PANTHER" id="PTHR47926">
    <property type="entry name" value="PENTATRICOPEPTIDE REPEAT-CONTAINING PROTEIN"/>
    <property type="match status" value="1"/>
</dbReference>
<dbReference type="AlphaFoldDB" id="A0AAD4RZG6"/>
<dbReference type="FunFam" id="1.25.40.10:FF:000442">
    <property type="entry name" value="Pentatricopeptide repeat-containing protein At3g49710"/>
    <property type="match status" value="1"/>
</dbReference>
<sequence length="134" mass="15061">MSLINPSISSTLQSPSDFYASLLQTSLKTKDPFTAQLIHAQIIKLGLHLGVFLMNNLMNSYSKSGFISDAHTLFDEMPVKNTFSWNNTILSGYAKQGRFDRAHTTFQEMPELDSVSWTSMIVGYNQMGQFQKAI</sequence>
<dbReference type="Pfam" id="PF01535">
    <property type="entry name" value="PPR"/>
    <property type="match status" value="3"/>
</dbReference>
<proteinExistence type="predicted"/>
<accession>A0AAD4RZG6</accession>
<protein>
    <recommendedName>
        <fullName evidence="4">Pentatricopeptide repeat-containing protein</fullName>
    </recommendedName>
</protein>
<keyword evidence="1" id="KW-0677">Repeat</keyword>
<dbReference type="GO" id="GO:0003723">
    <property type="term" value="F:RNA binding"/>
    <property type="evidence" value="ECO:0007669"/>
    <property type="project" value="InterPro"/>
</dbReference>
<evidence type="ECO:0000313" key="3">
    <source>
        <dbReference type="Proteomes" id="UP001202328"/>
    </source>
</evidence>
<gene>
    <name evidence="2" type="ORF">MKW98_026111</name>
</gene>
<dbReference type="Proteomes" id="UP001202328">
    <property type="component" value="Unassembled WGS sequence"/>
</dbReference>
<dbReference type="NCBIfam" id="TIGR00756">
    <property type="entry name" value="PPR"/>
    <property type="match status" value="2"/>
</dbReference>
<keyword evidence="3" id="KW-1185">Reference proteome</keyword>